<reference evidence="2 3" key="1">
    <citation type="submission" date="2019-05" db="EMBL/GenBank/DDBJ databases">
        <title>Streptomyces sp. NEAU-C151, a novel actinomycete isolated from soil.</title>
        <authorList>
            <person name="Han L."/>
            <person name="Jiang H."/>
        </authorList>
    </citation>
    <scope>NUCLEOTIDE SEQUENCE [LARGE SCALE GENOMIC DNA]</scope>
    <source>
        <strain evidence="2 3">NEAU-C151</strain>
    </source>
</reference>
<feature type="transmembrane region" description="Helical" evidence="1">
    <location>
        <begin position="50"/>
        <end position="72"/>
    </location>
</feature>
<comment type="caution">
    <text evidence="2">The sequence shown here is derived from an EMBL/GenBank/DDBJ whole genome shotgun (WGS) entry which is preliminary data.</text>
</comment>
<name>A0A5R9FP37_9ACTN</name>
<sequence>MHLGFVAFVTGSVAYFSHYSSEPSFWLLPPLIICAHLFIGTFYGQRQLPAAFAILVAPPLILLMTVGFGMMFSDLHRVDINPVVTGLVWAGIFAPGMLALTYAFRSWFGQIRYTEKT</sequence>
<protein>
    <submittedName>
        <fullName evidence="2">Uncharacterized protein</fullName>
    </submittedName>
</protein>
<dbReference type="Proteomes" id="UP000305906">
    <property type="component" value="Unassembled WGS sequence"/>
</dbReference>
<evidence type="ECO:0000256" key="1">
    <source>
        <dbReference type="SAM" id="Phobius"/>
    </source>
</evidence>
<gene>
    <name evidence="2" type="ORF">FE633_13060</name>
</gene>
<keyword evidence="1" id="KW-1133">Transmembrane helix</keyword>
<organism evidence="2 3">
    <name type="scientific">Streptomyces montanus</name>
    <dbReference type="NCBI Taxonomy" id="2580423"/>
    <lineage>
        <taxon>Bacteria</taxon>
        <taxon>Bacillati</taxon>
        <taxon>Actinomycetota</taxon>
        <taxon>Actinomycetes</taxon>
        <taxon>Kitasatosporales</taxon>
        <taxon>Streptomycetaceae</taxon>
        <taxon>Streptomyces</taxon>
    </lineage>
</organism>
<evidence type="ECO:0000313" key="3">
    <source>
        <dbReference type="Proteomes" id="UP000305906"/>
    </source>
</evidence>
<dbReference type="AlphaFoldDB" id="A0A5R9FP37"/>
<dbReference type="RefSeq" id="WP_138045283.1">
    <property type="nucleotide sequence ID" value="NZ_VBZC01000012.1"/>
</dbReference>
<feature type="transmembrane region" description="Helical" evidence="1">
    <location>
        <begin position="24"/>
        <end position="43"/>
    </location>
</feature>
<evidence type="ECO:0000313" key="2">
    <source>
        <dbReference type="EMBL" id="TLS45692.1"/>
    </source>
</evidence>
<keyword evidence="3" id="KW-1185">Reference proteome</keyword>
<accession>A0A5R9FP37</accession>
<keyword evidence="1" id="KW-0472">Membrane</keyword>
<dbReference type="EMBL" id="VBZC01000012">
    <property type="protein sequence ID" value="TLS45692.1"/>
    <property type="molecule type" value="Genomic_DNA"/>
</dbReference>
<keyword evidence="1" id="KW-0812">Transmembrane</keyword>
<proteinExistence type="predicted"/>
<feature type="transmembrane region" description="Helical" evidence="1">
    <location>
        <begin position="84"/>
        <end position="104"/>
    </location>
</feature>